<dbReference type="Pfam" id="PF12937">
    <property type="entry name" value="F-box-like"/>
    <property type="match status" value="1"/>
</dbReference>
<dbReference type="InterPro" id="IPR019775">
    <property type="entry name" value="WD40_repeat_CS"/>
</dbReference>
<keyword evidence="8" id="KW-1185">Reference proteome</keyword>
<feature type="repeat" description="WD" evidence="4">
    <location>
        <begin position="673"/>
        <end position="712"/>
    </location>
</feature>
<dbReference type="SUPFAM" id="SSF50978">
    <property type="entry name" value="WD40 repeat-like"/>
    <property type="match status" value="1"/>
</dbReference>
<organism evidence="7 8">
    <name type="scientific">Serendipita vermifera MAFF 305830</name>
    <dbReference type="NCBI Taxonomy" id="933852"/>
    <lineage>
        <taxon>Eukaryota</taxon>
        <taxon>Fungi</taxon>
        <taxon>Dikarya</taxon>
        <taxon>Basidiomycota</taxon>
        <taxon>Agaricomycotina</taxon>
        <taxon>Agaricomycetes</taxon>
        <taxon>Sebacinales</taxon>
        <taxon>Serendipitaceae</taxon>
        <taxon>Serendipita</taxon>
    </lineage>
</organism>
<feature type="repeat" description="WD" evidence="4">
    <location>
        <begin position="418"/>
        <end position="457"/>
    </location>
</feature>
<feature type="compositionally biased region" description="Polar residues" evidence="5">
    <location>
        <begin position="280"/>
        <end position="299"/>
    </location>
</feature>
<name>A0A0C2XIW7_SERVB</name>
<dbReference type="OrthoDB" id="5580488at2759"/>
<dbReference type="InterPro" id="IPR036047">
    <property type="entry name" value="F-box-like_dom_sf"/>
</dbReference>
<evidence type="ECO:0000256" key="3">
    <source>
        <dbReference type="ARBA" id="ARBA00022786"/>
    </source>
</evidence>
<keyword evidence="1 4" id="KW-0853">WD repeat</keyword>
<evidence type="ECO:0000256" key="5">
    <source>
        <dbReference type="SAM" id="MobiDB-lite"/>
    </source>
</evidence>
<feature type="compositionally biased region" description="Pro residues" evidence="5">
    <location>
        <begin position="555"/>
        <end position="567"/>
    </location>
</feature>
<protein>
    <recommendedName>
        <fullName evidence="6">F-box domain-containing protein</fullName>
    </recommendedName>
</protein>
<dbReference type="Gene3D" id="1.20.1280.50">
    <property type="match status" value="1"/>
</dbReference>
<dbReference type="PROSITE" id="PS50181">
    <property type="entry name" value="FBOX"/>
    <property type="match status" value="1"/>
</dbReference>
<evidence type="ECO:0000313" key="7">
    <source>
        <dbReference type="EMBL" id="KIM29012.1"/>
    </source>
</evidence>
<accession>A0A0C2XIW7</accession>
<feature type="region of interest" description="Disordered" evidence="5">
    <location>
        <begin position="235"/>
        <end position="299"/>
    </location>
</feature>
<dbReference type="SUPFAM" id="SSF50998">
    <property type="entry name" value="Quinoprotein alcohol dehydrogenase-like"/>
    <property type="match status" value="1"/>
</dbReference>
<sequence length="748" mass="83014">MESARSISSPLRAQQTVCDTLPVPQNLVVSRLFNAQENSTTHSRLPSIETVAPQSATRMGQVDHEMHDGTVPPHSSTDMVDSAPSSQRKLCVRHQRMADEGANVAMQQMLDALPLAEREAVNRIWSTFSSSSHANRALILKGLLTMCCFSQLSLLSQELQNIIRLDPFTVFPSEISLRILGYLDAISLGRAAQVSRKWRGLADDDVLWKGICEQHIDKKCTKCGWGLPLMKPLPAPFQTRSHSDSTTPRRPRRPLENESSSDDGPVPKRQRIIPAARPVTPSTSRESTPQPQSTISSFLSERRTRPWKNVYCERLKLERNWRGGNCRVRTLRGHLDGVTCLQYADHMSTVKYPMLITGSYDHTVRVWNLTENKEILCIKGHTRAIRALQFDDLKLITGSMDATLRIWNWRTGECVRELRGHSAGVVSLNYDSEVLVSGSVDTTIRVWNFRSKESFVLRGHLDWVNCVLLWDDTARMEPTFGTNTTPGSIPVGKMLFSASDDGTVRLWDLASRACIRFFAGHKGQIQTLKLLMVDRSKVVAKSNSQHASHQHSPPGGSPSTPPPPPHPYNALPSGMPGFAPANVSVPSPPPSDHPGFTAPQFVPPEGFDPVAYRADPHSPPADKAFSHVKSSSHKFSLPEEPEHPQLVPILLTGSLDNTLRVWDVETGKEVNTLFGHIEGIWAVAGDKLRVVSGSHDRTIKIWERETGTCQTTLVGHRGAVTCLALSDDKIISGSDDRDIKIWDFACKD</sequence>
<reference evidence="7 8" key="1">
    <citation type="submission" date="2014-04" db="EMBL/GenBank/DDBJ databases">
        <authorList>
            <consortium name="DOE Joint Genome Institute"/>
            <person name="Kuo A."/>
            <person name="Zuccaro A."/>
            <person name="Kohler A."/>
            <person name="Nagy L.G."/>
            <person name="Floudas D."/>
            <person name="Copeland A."/>
            <person name="Barry K.W."/>
            <person name="Cichocki N."/>
            <person name="Veneault-Fourrey C."/>
            <person name="LaButti K."/>
            <person name="Lindquist E.A."/>
            <person name="Lipzen A."/>
            <person name="Lundell T."/>
            <person name="Morin E."/>
            <person name="Murat C."/>
            <person name="Sun H."/>
            <person name="Tunlid A."/>
            <person name="Henrissat B."/>
            <person name="Grigoriev I.V."/>
            <person name="Hibbett D.S."/>
            <person name="Martin F."/>
            <person name="Nordberg H.P."/>
            <person name="Cantor M.N."/>
            <person name="Hua S.X."/>
        </authorList>
    </citation>
    <scope>NUCLEOTIDE SEQUENCE [LARGE SCALE GENOMIC DNA]</scope>
    <source>
        <strain evidence="7 8">MAFF 305830</strain>
    </source>
</reference>
<dbReference type="CDD" id="cd00200">
    <property type="entry name" value="WD40"/>
    <property type="match status" value="1"/>
</dbReference>
<feature type="region of interest" description="Disordered" evidence="5">
    <location>
        <begin position="541"/>
        <end position="602"/>
    </location>
</feature>
<dbReference type="CDD" id="cd22147">
    <property type="entry name" value="F-box_SpPof1-like"/>
    <property type="match status" value="1"/>
</dbReference>
<keyword evidence="2" id="KW-0677">Repeat</keyword>
<proteinExistence type="predicted"/>
<feature type="region of interest" description="Disordered" evidence="5">
    <location>
        <begin position="607"/>
        <end position="626"/>
    </location>
</feature>
<dbReference type="InterPro" id="IPR051075">
    <property type="entry name" value="SCF_subunit_WD-repeat"/>
</dbReference>
<dbReference type="InterPro" id="IPR001680">
    <property type="entry name" value="WD40_rpt"/>
</dbReference>
<feature type="domain" description="F-box" evidence="6">
    <location>
        <begin position="165"/>
        <end position="211"/>
    </location>
</feature>
<dbReference type="PRINTS" id="PR00320">
    <property type="entry name" value="GPROTEINBRPT"/>
</dbReference>
<dbReference type="InterPro" id="IPR001810">
    <property type="entry name" value="F-box_dom"/>
</dbReference>
<dbReference type="PROSITE" id="PS50082">
    <property type="entry name" value="WD_REPEATS_2"/>
    <property type="match status" value="7"/>
</dbReference>
<dbReference type="PANTHER" id="PTHR19872">
    <property type="entry name" value="UBIQUITIN LIGASE SPECIFICITY FACTOR/HREP PROTEIN"/>
    <property type="match status" value="1"/>
</dbReference>
<reference evidence="8" key="2">
    <citation type="submission" date="2015-01" db="EMBL/GenBank/DDBJ databases">
        <title>Evolutionary Origins and Diversification of the Mycorrhizal Mutualists.</title>
        <authorList>
            <consortium name="DOE Joint Genome Institute"/>
            <consortium name="Mycorrhizal Genomics Consortium"/>
            <person name="Kohler A."/>
            <person name="Kuo A."/>
            <person name="Nagy L.G."/>
            <person name="Floudas D."/>
            <person name="Copeland A."/>
            <person name="Barry K.W."/>
            <person name="Cichocki N."/>
            <person name="Veneault-Fourrey C."/>
            <person name="LaButti K."/>
            <person name="Lindquist E.A."/>
            <person name="Lipzen A."/>
            <person name="Lundell T."/>
            <person name="Morin E."/>
            <person name="Murat C."/>
            <person name="Riley R."/>
            <person name="Ohm R."/>
            <person name="Sun H."/>
            <person name="Tunlid A."/>
            <person name="Henrissat B."/>
            <person name="Grigoriev I.V."/>
            <person name="Hibbett D.S."/>
            <person name="Martin F."/>
        </authorList>
    </citation>
    <scope>NUCLEOTIDE SEQUENCE [LARGE SCALE GENOMIC DNA]</scope>
    <source>
        <strain evidence="8">MAFF 305830</strain>
    </source>
</reference>
<dbReference type="PANTHER" id="PTHR19872:SF9">
    <property type="entry name" value="UBIQUITIN-BINDING SDF UBIQUITIN LIGASE COMPLEX SUBUNIT"/>
    <property type="match status" value="1"/>
</dbReference>
<dbReference type="STRING" id="933852.A0A0C2XIW7"/>
<dbReference type="FunFam" id="1.20.1280.50:FF:000051">
    <property type="entry name" value="F-box and WD-40 domain-containing protein MET30"/>
    <property type="match status" value="1"/>
</dbReference>
<dbReference type="SUPFAM" id="SSF81383">
    <property type="entry name" value="F-box domain"/>
    <property type="match status" value="1"/>
</dbReference>
<evidence type="ECO:0000256" key="1">
    <source>
        <dbReference type="ARBA" id="ARBA00022574"/>
    </source>
</evidence>
<dbReference type="SMART" id="SM00320">
    <property type="entry name" value="WD40"/>
    <property type="match status" value="7"/>
</dbReference>
<dbReference type="PROSITE" id="PS50294">
    <property type="entry name" value="WD_REPEATS_REGION"/>
    <property type="match status" value="4"/>
</dbReference>
<dbReference type="InterPro" id="IPR011047">
    <property type="entry name" value="Quinoprotein_ADH-like_sf"/>
</dbReference>
<feature type="repeat" description="WD" evidence="4">
    <location>
        <begin position="331"/>
        <end position="377"/>
    </location>
</feature>
<dbReference type="InterPro" id="IPR036322">
    <property type="entry name" value="WD40_repeat_dom_sf"/>
</dbReference>
<feature type="repeat" description="WD" evidence="4">
    <location>
        <begin position="713"/>
        <end position="748"/>
    </location>
</feature>
<evidence type="ECO:0000313" key="8">
    <source>
        <dbReference type="Proteomes" id="UP000054097"/>
    </source>
</evidence>
<dbReference type="EMBL" id="KN824290">
    <property type="protein sequence ID" value="KIM29012.1"/>
    <property type="molecule type" value="Genomic_DNA"/>
</dbReference>
<feature type="repeat" description="WD" evidence="4">
    <location>
        <begin position="490"/>
        <end position="517"/>
    </location>
</feature>
<dbReference type="Gene3D" id="2.130.10.10">
    <property type="entry name" value="YVTN repeat-like/Quinoprotein amine dehydrogenase"/>
    <property type="match status" value="2"/>
</dbReference>
<dbReference type="InterPro" id="IPR020472">
    <property type="entry name" value="WD40_PAC1"/>
</dbReference>
<dbReference type="SMART" id="SM00256">
    <property type="entry name" value="FBOX"/>
    <property type="match status" value="1"/>
</dbReference>
<evidence type="ECO:0000256" key="2">
    <source>
        <dbReference type="ARBA" id="ARBA00022737"/>
    </source>
</evidence>
<dbReference type="AlphaFoldDB" id="A0A0C2XIW7"/>
<dbReference type="InterPro" id="IPR015943">
    <property type="entry name" value="WD40/YVTN_repeat-like_dom_sf"/>
</dbReference>
<evidence type="ECO:0000259" key="6">
    <source>
        <dbReference type="PROSITE" id="PS50181"/>
    </source>
</evidence>
<dbReference type="HOGENOM" id="CLU_000288_103_1_1"/>
<dbReference type="Pfam" id="PF00400">
    <property type="entry name" value="WD40"/>
    <property type="match status" value="7"/>
</dbReference>
<feature type="repeat" description="WD" evidence="4">
    <location>
        <begin position="378"/>
        <end position="417"/>
    </location>
</feature>
<dbReference type="PROSITE" id="PS00678">
    <property type="entry name" value="WD_REPEATS_1"/>
    <property type="match status" value="5"/>
</dbReference>
<feature type="repeat" description="WD" evidence="4">
    <location>
        <begin position="650"/>
        <end position="672"/>
    </location>
</feature>
<dbReference type="Proteomes" id="UP000054097">
    <property type="component" value="Unassembled WGS sequence"/>
</dbReference>
<gene>
    <name evidence="7" type="ORF">M408DRAFT_329048</name>
</gene>
<keyword evidence="3" id="KW-0833">Ubl conjugation pathway</keyword>
<evidence type="ECO:0000256" key="4">
    <source>
        <dbReference type="PROSITE-ProRule" id="PRU00221"/>
    </source>
</evidence>